<dbReference type="Proteomes" id="UP000261111">
    <property type="component" value="Unassembled WGS sequence"/>
</dbReference>
<proteinExistence type="predicted"/>
<evidence type="ECO:0000313" key="1">
    <source>
        <dbReference type="EMBL" id="RGC27774.1"/>
    </source>
</evidence>
<sequence>MEQRPLFYIALTIPKGRPVTHALRVSLQQSCRIKDIISTNKMVEFAFFKSINVNNRKKGDGIIYP</sequence>
<accession>A0A3E2WMA7</accession>
<dbReference type="AlphaFoldDB" id="A0A3E2WMA7"/>
<evidence type="ECO:0000313" key="2">
    <source>
        <dbReference type="Proteomes" id="UP000261111"/>
    </source>
</evidence>
<comment type="caution">
    <text evidence="1">The sequence shown here is derived from an EMBL/GenBank/DDBJ whole genome shotgun (WGS) entry which is preliminary data.</text>
</comment>
<protein>
    <submittedName>
        <fullName evidence="1">Uncharacterized protein</fullName>
    </submittedName>
</protein>
<reference evidence="1 2" key="1">
    <citation type="submission" date="2018-08" db="EMBL/GenBank/DDBJ databases">
        <title>A genome reference for cultivated species of the human gut microbiota.</title>
        <authorList>
            <person name="Zou Y."/>
            <person name="Xue W."/>
            <person name="Luo G."/>
        </authorList>
    </citation>
    <scope>NUCLEOTIDE SEQUENCE [LARGE SCALE GENOMIC DNA]</scope>
    <source>
        <strain evidence="1 2">AF19-21</strain>
    </source>
</reference>
<name>A0A3E2WMA7_9FIRM</name>
<gene>
    <name evidence="1" type="ORF">DWX41_17175</name>
</gene>
<dbReference type="EMBL" id="QVIA01000022">
    <property type="protein sequence ID" value="RGC27774.1"/>
    <property type="molecule type" value="Genomic_DNA"/>
</dbReference>
<organism evidence="1 2">
    <name type="scientific">Hungatella hathewayi</name>
    <dbReference type="NCBI Taxonomy" id="154046"/>
    <lineage>
        <taxon>Bacteria</taxon>
        <taxon>Bacillati</taxon>
        <taxon>Bacillota</taxon>
        <taxon>Clostridia</taxon>
        <taxon>Lachnospirales</taxon>
        <taxon>Lachnospiraceae</taxon>
        <taxon>Hungatella</taxon>
    </lineage>
</organism>